<accession>A0AAV2PU79</accession>
<name>A0AAV2PU79_MEGNR</name>
<reference evidence="1 2" key="1">
    <citation type="submission" date="2024-05" db="EMBL/GenBank/DDBJ databases">
        <authorList>
            <person name="Wallberg A."/>
        </authorList>
    </citation>
    <scope>NUCLEOTIDE SEQUENCE [LARGE SCALE GENOMIC DNA]</scope>
</reference>
<evidence type="ECO:0000313" key="1">
    <source>
        <dbReference type="EMBL" id="CAL4064914.1"/>
    </source>
</evidence>
<gene>
    <name evidence="1" type="ORF">MNOR_LOCUS4372</name>
</gene>
<comment type="caution">
    <text evidence="1">The sequence shown here is derived from an EMBL/GenBank/DDBJ whole genome shotgun (WGS) entry which is preliminary data.</text>
</comment>
<organism evidence="1 2">
    <name type="scientific">Meganyctiphanes norvegica</name>
    <name type="common">Northern krill</name>
    <name type="synonym">Thysanopoda norvegica</name>
    <dbReference type="NCBI Taxonomy" id="48144"/>
    <lineage>
        <taxon>Eukaryota</taxon>
        <taxon>Metazoa</taxon>
        <taxon>Ecdysozoa</taxon>
        <taxon>Arthropoda</taxon>
        <taxon>Crustacea</taxon>
        <taxon>Multicrustacea</taxon>
        <taxon>Malacostraca</taxon>
        <taxon>Eumalacostraca</taxon>
        <taxon>Eucarida</taxon>
        <taxon>Euphausiacea</taxon>
        <taxon>Euphausiidae</taxon>
        <taxon>Meganyctiphanes</taxon>
    </lineage>
</organism>
<protein>
    <submittedName>
        <fullName evidence="1">Uncharacterized protein</fullName>
    </submittedName>
</protein>
<dbReference type="EMBL" id="CAXKWB010001599">
    <property type="protein sequence ID" value="CAL4064914.1"/>
    <property type="molecule type" value="Genomic_DNA"/>
</dbReference>
<evidence type="ECO:0000313" key="2">
    <source>
        <dbReference type="Proteomes" id="UP001497623"/>
    </source>
</evidence>
<dbReference type="Proteomes" id="UP001497623">
    <property type="component" value="Unassembled WGS sequence"/>
</dbReference>
<proteinExistence type="predicted"/>
<dbReference type="AlphaFoldDB" id="A0AAV2PU79"/>
<sequence>VRSSDEINDFFFYPNSHQKIVVGFCVSETLKKLCFEKIPIKDELGLPVSNFSANFFFDFHLIYDALKCVFKFESDRTICSLYNNFSCESIPNKTAQNCGYLLI</sequence>
<keyword evidence="2" id="KW-1185">Reference proteome</keyword>
<feature type="non-terminal residue" evidence="1">
    <location>
        <position position="1"/>
    </location>
</feature>